<keyword evidence="3" id="KW-0378">Hydrolase</keyword>
<dbReference type="InterPro" id="IPR032466">
    <property type="entry name" value="Metal_Hydrolase"/>
</dbReference>
<proteinExistence type="inferred from homology"/>
<dbReference type="Gene3D" id="3.20.20.140">
    <property type="entry name" value="Metal-dependent hydrolases"/>
    <property type="match status" value="1"/>
</dbReference>
<dbReference type="OrthoDB" id="9775607at2"/>
<dbReference type="Pfam" id="PF01979">
    <property type="entry name" value="Amidohydro_1"/>
    <property type="match status" value="1"/>
</dbReference>
<dbReference type="PANTHER" id="PTHR11113:SF6">
    <property type="entry name" value="ADENINE DEAMINASE YERA-RELATED"/>
    <property type="match status" value="1"/>
</dbReference>
<evidence type="ECO:0000256" key="4">
    <source>
        <dbReference type="ARBA" id="ARBA00047720"/>
    </source>
</evidence>
<protein>
    <recommendedName>
        <fullName evidence="2">adenine deaminase</fullName>
        <ecNumber evidence="2">3.5.4.2</ecNumber>
    </recommendedName>
</protein>
<feature type="domain" description="Amidohydrolase-related" evidence="5">
    <location>
        <begin position="78"/>
        <end position="361"/>
    </location>
</feature>
<feature type="domain" description="Adenine deaminase C-terminal" evidence="6">
    <location>
        <begin position="422"/>
        <end position="570"/>
    </location>
</feature>
<keyword evidence="8" id="KW-1185">Reference proteome</keyword>
<sequence length="580" mass="66056">MVGQRYRWKNKQLREHVAVIDGKKSPTILLKNVTYLNQLLRKWINAHIWIYQDRIVYVGQQLPSKLTDCEIVECDGKFVVPGYIEPHAHSFHLYNPHSFAQYASQTGTTTIINDNLVLALQTTKKKAFSFLEEMKKLPVTMYWWCRYDPQTEIHHEEQSFSNGNVLSWIEHDSVVQGGELTGWPKLLDGDDLMLHWIQETKRIGKKVEGHFPGASEKTLAKLMLLGADSDHESMTGTDVLNRLLQGYTTSLRYSSIRPDLPKILDEIHEMGINQYDHFIFTTDGSPPAFYEQGIIDYMIKIAIEKGVPIIDAYNMATINVARHYNIENLHGMIATGRIANLNILSAKDNPTPDSVLSKGVWLKRDNKDQNAFPKFPWKSEGFSNLATNWELTLDDLQFSMPFGMKMENAVIMKPYSISIDASYDELSIDHDESFLMLVDREGKWRVNTIVKGFANRISGFASSFSNTGDFVLIGKNKKDMLLAFNRMKDMGGGIVLTEGGIVLHEIPLDIGGVTSSKSVVELSSLEKEFVRMVRERGYNHSDPIYTLTFLSSTHLPYIRITPQGIYDVMNKIVLFPSIMR</sequence>
<dbReference type="InterPro" id="IPR006680">
    <property type="entry name" value="Amidohydro-rel"/>
</dbReference>
<gene>
    <name evidence="7" type="ORF">E1I69_18705</name>
</gene>
<evidence type="ECO:0000313" key="7">
    <source>
        <dbReference type="EMBL" id="THE10479.1"/>
    </source>
</evidence>
<dbReference type="STRING" id="1033734.GCA_000285535_03392"/>
<evidence type="ECO:0000313" key="8">
    <source>
        <dbReference type="Proteomes" id="UP000306477"/>
    </source>
</evidence>
<evidence type="ECO:0000259" key="6">
    <source>
        <dbReference type="Pfam" id="PF13382"/>
    </source>
</evidence>
<dbReference type="AlphaFoldDB" id="A0A4S3PLY6"/>
<dbReference type="Proteomes" id="UP000306477">
    <property type="component" value="Unassembled WGS sequence"/>
</dbReference>
<accession>A0A4S3PLY6</accession>
<dbReference type="SUPFAM" id="SSF51556">
    <property type="entry name" value="Metallo-dependent hydrolases"/>
    <property type="match status" value="1"/>
</dbReference>
<dbReference type="GO" id="GO:0000034">
    <property type="term" value="F:adenine deaminase activity"/>
    <property type="evidence" value="ECO:0007669"/>
    <property type="project" value="UniProtKB-EC"/>
</dbReference>
<name>A0A4S3PLY6_9BACI</name>
<dbReference type="SUPFAM" id="SSF51338">
    <property type="entry name" value="Composite domain of metallo-dependent hydrolases"/>
    <property type="match status" value="1"/>
</dbReference>
<dbReference type="EMBL" id="SLUB01000046">
    <property type="protein sequence ID" value="THE10479.1"/>
    <property type="molecule type" value="Genomic_DNA"/>
</dbReference>
<comment type="similarity">
    <text evidence="1">Belongs to the metallo-dependent hydrolases superfamily. Adenine deaminase family.</text>
</comment>
<dbReference type="InterPro" id="IPR026912">
    <property type="entry name" value="Adenine_deam_C"/>
</dbReference>
<evidence type="ECO:0000259" key="5">
    <source>
        <dbReference type="Pfam" id="PF01979"/>
    </source>
</evidence>
<reference evidence="7 8" key="1">
    <citation type="journal article" date="2019" name="Indoor Air">
        <title>Impacts of indoor surface finishes on bacterial viability.</title>
        <authorList>
            <person name="Hu J."/>
            <person name="Maamar S.B."/>
            <person name="Glawe A.J."/>
            <person name="Gottel N."/>
            <person name="Gilbert J.A."/>
            <person name="Hartmann E.M."/>
        </authorList>
    </citation>
    <scope>NUCLEOTIDE SEQUENCE [LARGE SCALE GENOMIC DNA]</scope>
    <source>
        <strain evidence="7 8">AF060A6</strain>
    </source>
</reference>
<evidence type="ECO:0000256" key="1">
    <source>
        <dbReference type="ARBA" id="ARBA00006773"/>
    </source>
</evidence>
<dbReference type="EC" id="3.5.4.2" evidence="2"/>
<organism evidence="7 8">
    <name type="scientific">Bacillus timonensis</name>
    <dbReference type="NCBI Taxonomy" id="1033734"/>
    <lineage>
        <taxon>Bacteria</taxon>
        <taxon>Bacillati</taxon>
        <taxon>Bacillota</taxon>
        <taxon>Bacilli</taxon>
        <taxon>Bacillales</taxon>
        <taxon>Bacillaceae</taxon>
        <taxon>Bacillus</taxon>
    </lineage>
</organism>
<comment type="caution">
    <text evidence="7">The sequence shown here is derived from an EMBL/GenBank/DDBJ whole genome shotgun (WGS) entry which is preliminary data.</text>
</comment>
<dbReference type="Pfam" id="PF13382">
    <property type="entry name" value="Adenine_deam_C"/>
    <property type="match status" value="1"/>
</dbReference>
<dbReference type="Gene3D" id="2.30.40.10">
    <property type="entry name" value="Urease, subunit C, domain 1"/>
    <property type="match status" value="1"/>
</dbReference>
<evidence type="ECO:0000256" key="3">
    <source>
        <dbReference type="ARBA" id="ARBA00022801"/>
    </source>
</evidence>
<dbReference type="RefSeq" id="WP_136381084.1">
    <property type="nucleotide sequence ID" value="NZ_SLUB01000046.1"/>
</dbReference>
<dbReference type="PANTHER" id="PTHR11113">
    <property type="entry name" value="N-ACETYLGLUCOSAMINE-6-PHOSPHATE DEACETYLASE"/>
    <property type="match status" value="1"/>
</dbReference>
<comment type="catalytic activity">
    <reaction evidence="4">
        <text>adenine + H2O + H(+) = hypoxanthine + NH4(+)</text>
        <dbReference type="Rhea" id="RHEA:23688"/>
        <dbReference type="ChEBI" id="CHEBI:15377"/>
        <dbReference type="ChEBI" id="CHEBI:15378"/>
        <dbReference type="ChEBI" id="CHEBI:16708"/>
        <dbReference type="ChEBI" id="CHEBI:17368"/>
        <dbReference type="ChEBI" id="CHEBI:28938"/>
        <dbReference type="EC" id="3.5.4.2"/>
    </reaction>
</comment>
<dbReference type="InterPro" id="IPR011059">
    <property type="entry name" value="Metal-dep_hydrolase_composite"/>
</dbReference>
<evidence type="ECO:0000256" key="2">
    <source>
        <dbReference type="ARBA" id="ARBA00012782"/>
    </source>
</evidence>